<dbReference type="OrthoDB" id="9807547at2"/>
<protein>
    <recommendedName>
        <fullName evidence="1">Cyclic nucleotide-binding domain-containing protein</fullName>
    </recommendedName>
</protein>
<comment type="caution">
    <text evidence="2">The sequence shown here is derived from an EMBL/GenBank/DDBJ whole genome shotgun (WGS) entry which is preliminary data.</text>
</comment>
<dbReference type="Pfam" id="PF00027">
    <property type="entry name" value="cNMP_binding"/>
    <property type="match status" value="1"/>
</dbReference>
<dbReference type="RefSeq" id="WP_111358884.1">
    <property type="nucleotide sequence ID" value="NZ_NHSK01000141.1"/>
</dbReference>
<gene>
    <name evidence="2" type="ORF">CH338_20035</name>
</gene>
<dbReference type="InterPro" id="IPR000595">
    <property type="entry name" value="cNMP-bd_dom"/>
</dbReference>
<dbReference type="SUPFAM" id="SSF51206">
    <property type="entry name" value="cAMP-binding domain-like"/>
    <property type="match status" value="1"/>
</dbReference>
<accession>A0A327KAI5</accession>
<dbReference type="Gene3D" id="2.60.120.10">
    <property type="entry name" value="Jelly Rolls"/>
    <property type="match status" value="1"/>
</dbReference>
<evidence type="ECO:0000313" key="3">
    <source>
        <dbReference type="Proteomes" id="UP000248863"/>
    </source>
</evidence>
<dbReference type="AlphaFoldDB" id="A0A327KAI5"/>
<dbReference type="SMART" id="SM00100">
    <property type="entry name" value="cNMP"/>
    <property type="match status" value="1"/>
</dbReference>
<dbReference type="EMBL" id="NPEU01000283">
    <property type="protein sequence ID" value="RAI34956.1"/>
    <property type="molecule type" value="Genomic_DNA"/>
</dbReference>
<keyword evidence="3" id="KW-1185">Reference proteome</keyword>
<dbReference type="CDD" id="cd00038">
    <property type="entry name" value="CAP_ED"/>
    <property type="match status" value="1"/>
</dbReference>
<organism evidence="2 3">
    <name type="scientific">Rhodoplanes elegans</name>
    <dbReference type="NCBI Taxonomy" id="29408"/>
    <lineage>
        <taxon>Bacteria</taxon>
        <taxon>Pseudomonadati</taxon>
        <taxon>Pseudomonadota</taxon>
        <taxon>Alphaproteobacteria</taxon>
        <taxon>Hyphomicrobiales</taxon>
        <taxon>Nitrobacteraceae</taxon>
        <taxon>Rhodoplanes</taxon>
    </lineage>
</organism>
<reference evidence="2 3" key="1">
    <citation type="submission" date="2017-07" db="EMBL/GenBank/DDBJ databases">
        <title>Draft Genome Sequences of Select Purple Nonsulfur Bacteria.</title>
        <authorList>
            <person name="Lasarre B."/>
            <person name="Mckinlay J.B."/>
        </authorList>
    </citation>
    <scope>NUCLEOTIDE SEQUENCE [LARGE SCALE GENOMIC DNA]</scope>
    <source>
        <strain evidence="2 3">DSM 11907</strain>
    </source>
</reference>
<proteinExistence type="predicted"/>
<name>A0A327KAI5_9BRAD</name>
<dbReference type="PROSITE" id="PS50042">
    <property type="entry name" value="CNMP_BINDING_3"/>
    <property type="match status" value="1"/>
</dbReference>
<sequence>MSIEDDIGFLASVPTFRLLGPNALRILAIGCESRSLDTGDTLFRGGEPADCGYVVQEGAFRLDPGRPDGPLVSVGPGVLLGEIALLIDTVRPVTATATEPSTVMRIPRQLFLKMLEGFPDAAFRLRDHLATRAMETADDIAQVRANLDLGR</sequence>
<dbReference type="InterPro" id="IPR018490">
    <property type="entry name" value="cNMP-bd_dom_sf"/>
</dbReference>
<evidence type="ECO:0000259" key="1">
    <source>
        <dbReference type="PROSITE" id="PS50042"/>
    </source>
</evidence>
<evidence type="ECO:0000313" key="2">
    <source>
        <dbReference type="EMBL" id="RAI34956.1"/>
    </source>
</evidence>
<dbReference type="InterPro" id="IPR014710">
    <property type="entry name" value="RmlC-like_jellyroll"/>
</dbReference>
<dbReference type="Proteomes" id="UP000248863">
    <property type="component" value="Unassembled WGS sequence"/>
</dbReference>
<feature type="domain" description="Cyclic nucleotide-binding" evidence="1">
    <location>
        <begin position="15"/>
        <end position="132"/>
    </location>
</feature>